<protein>
    <recommendedName>
        <fullName evidence="3">cysteine desulfurase</fullName>
        <ecNumber evidence="3">2.8.1.7</ecNumber>
    </recommendedName>
</protein>
<dbReference type="InterPro" id="IPR015424">
    <property type="entry name" value="PyrdxlP-dep_Trfase"/>
</dbReference>
<comment type="similarity">
    <text evidence="2">Belongs to the class-V pyridoxal-phosphate-dependent aminotransferase family. NifS/IscS subfamily.</text>
</comment>
<accession>A0ABU9UBS9</accession>
<name>A0ABU9UBS9_9SPIR</name>
<evidence type="ECO:0000313" key="12">
    <source>
        <dbReference type="EMBL" id="MEM5948126.1"/>
    </source>
</evidence>
<evidence type="ECO:0000256" key="5">
    <source>
        <dbReference type="ARBA" id="ARBA00022723"/>
    </source>
</evidence>
<evidence type="ECO:0000256" key="1">
    <source>
        <dbReference type="ARBA" id="ARBA00001933"/>
    </source>
</evidence>
<evidence type="ECO:0000256" key="7">
    <source>
        <dbReference type="ARBA" id="ARBA00023004"/>
    </source>
</evidence>
<evidence type="ECO:0000256" key="2">
    <source>
        <dbReference type="ARBA" id="ARBA00006490"/>
    </source>
</evidence>
<dbReference type="PIRSF" id="PIRSF005572">
    <property type="entry name" value="NifS"/>
    <property type="match status" value="1"/>
</dbReference>
<evidence type="ECO:0000256" key="6">
    <source>
        <dbReference type="ARBA" id="ARBA00022898"/>
    </source>
</evidence>
<evidence type="ECO:0000313" key="13">
    <source>
        <dbReference type="Proteomes" id="UP001466331"/>
    </source>
</evidence>
<keyword evidence="8" id="KW-0411">Iron-sulfur</keyword>
<evidence type="ECO:0000256" key="8">
    <source>
        <dbReference type="ARBA" id="ARBA00023014"/>
    </source>
</evidence>
<proteinExistence type="inferred from homology"/>
<evidence type="ECO:0000259" key="11">
    <source>
        <dbReference type="Pfam" id="PF00266"/>
    </source>
</evidence>
<keyword evidence="4" id="KW-0808">Transferase</keyword>
<comment type="cofactor">
    <cofactor evidence="1 10">
        <name>pyridoxal 5'-phosphate</name>
        <dbReference type="ChEBI" id="CHEBI:597326"/>
    </cofactor>
</comment>
<dbReference type="PANTHER" id="PTHR11601">
    <property type="entry name" value="CYSTEINE DESULFURYLASE FAMILY MEMBER"/>
    <property type="match status" value="1"/>
</dbReference>
<feature type="domain" description="Aminotransferase class V" evidence="11">
    <location>
        <begin position="5"/>
        <end position="372"/>
    </location>
</feature>
<comment type="caution">
    <text evidence="12">The sequence shown here is derived from an EMBL/GenBank/DDBJ whole genome shotgun (WGS) entry which is preliminary data.</text>
</comment>
<evidence type="ECO:0000256" key="4">
    <source>
        <dbReference type="ARBA" id="ARBA00022679"/>
    </source>
</evidence>
<dbReference type="InterPro" id="IPR000192">
    <property type="entry name" value="Aminotrans_V_dom"/>
</dbReference>
<dbReference type="SUPFAM" id="SSF53383">
    <property type="entry name" value="PLP-dependent transferases"/>
    <property type="match status" value="1"/>
</dbReference>
<dbReference type="InterPro" id="IPR016454">
    <property type="entry name" value="Cysteine_dSase"/>
</dbReference>
<evidence type="ECO:0000256" key="9">
    <source>
        <dbReference type="ARBA" id="ARBA00050776"/>
    </source>
</evidence>
<organism evidence="12 13">
    <name type="scientific">Rarispira pelagica</name>
    <dbReference type="NCBI Taxonomy" id="3141764"/>
    <lineage>
        <taxon>Bacteria</taxon>
        <taxon>Pseudomonadati</taxon>
        <taxon>Spirochaetota</taxon>
        <taxon>Spirochaetia</taxon>
        <taxon>Winmispirales</taxon>
        <taxon>Winmispiraceae</taxon>
        <taxon>Rarispira</taxon>
    </lineage>
</organism>
<keyword evidence="7" id="KW-0408">Iron</keyword>
<reference evidence="12 13" key="1">
    <citation type="submission" date="2024-03" db="EMBL/GenBank/DDBJ databases">
        <title>Ignisphaera cupida sp. nov., a hyperthermophilic hydrolytic archaeon from a hot spring of Kamchatka, and proposal of Ignisphaeraceae fam. nov.</title>
        <authorList>
            <person name="Podosokorskaya O.A."/>
            <person name="Elcheninov A.G."/>
            <person name="Maltseva A.I."/>
            <person name="Zayulina K.S."/>
            <person name="Novikov A."/>
            <person name="Merkel A.Y."/>
        </authorList>
    </citation>
    <scope>NUCLEOTIDE SEQUENCE [LARGE SCALE GENOMIC DNA]</scope>
    <source>
        <strain evidence="12 13">38H-sp</strain>
    </source>
</reference>
<sequence length="392" mass="41762">MKKRVYMDYNATTPVLPEVRDVLMDALDVFGNASSLHGFGREASALVEGARKAVARLIGAEPEEIVFTGGGSESNNSVLKMFSCGSSSCSCASLGRSSVVTSVIEHPSILSTARFLEHTGISVSYVSVDSYGRFDLDKLDELVTSDTALVSLMMANNEIGTLQDIKAAASIAHKKGALFHTDAVQAVGKVPVSVKELDVDYLSFSAHKIGGPKGVGVLYVRKGTPFCTFIHGGHQEHGKRAGTYNTQGIAGLGKACEIAQEKLGEESSRLWALREKLRQGIEENIKDVIVNGHPEYCLPGTLNVSFRGIEGEAILLGLDMMGVAVSTGSACASGSLDPSHVLLAIDSDPERAHGSIRFSLGWASTEEDVDYVLEVLPPVVERLRKISSVYSG</sequence>
<comment type="catalytic activity">
    <reaction evidence="9">
        <text>(sulfur carrier)-H + L-cysteine = (sulfur carrier)-SH + L-alanine</text>
        <dbReference type="Rhea" id="RHEA:43892"/>
        <dbReference type="Rhea" id="RHEA-COMP:14737"/>
        <dbReference type="Rhea" id="RHEA-COMP:14739"/>
        <dbReference type="ChEBI" id="CHEBI:29917"/>
        <dbReference type="ChEBI" id="CHEBI:35235"/>
        <dbReference type="ChEBI" id="CHEBI:57972"/>
        <dbReference type="ChEBI" id="CHEBI:64428"/>
        <dbReference type="EC" id="2.8.1.7"/>
    </reaction>
</comment>
<dbReference type="InterPro" id="IPR015422">
    <property type="entry name" value="PyrdxlP-dep_Trfase_small"/>
</dbReference>
<dbReference type="PANTHER" id="PTHR11601:SF34">
    <property type="entry name" value="CYSTEINE DESULFURASE"/>
    <property type="match status" value="1"/>
</dbReference>
<dbReference type="InterPro" id="IPR020578">
    <property type="entry name" value="Aminotrans_V_PyrdxlP_BS"/>
</dbReference>
<dbReference type="InterPro" id="IPR015421">
    <property type="entry name" value="PyrdxlP-dep_Trfase_major"/>
</dbReference>
<dbReference type="Gene3D" id="1.10.260.50">
    <property type="match status" value="1"/>
</dbReference>
<dbReference type="PROSITE" id="PS00595">
    <property type="entry name" value="AA_TRANSFER_CLASS_5"/>
    <property type="match status" value="1"/>
</dbReference>
<keyword evidence="6" id="KW-0663">Pyridoxal phosphate</keyword>
<dbReference type="Proteomes" id="UP001466331">
    <property type="component" value="Unassembled WGS sequence"/>
</dbReference>
<gene>
    <name evidence="12" type="ORF">WKV44_06190</name>
</gene>
<dbReference type="Gene3D" id="3.40.640.10">
    <property type="entry name" value="Type I PLP-dependent aspartate aminotransferase-like (Major domain)"/>
    <property type="match status" value="1"/>
</dbReference>
<keyword evidence="13" id="KW-1185">Reference proteome</keyword>
<dbReference type="Pfam" id="PF00266">
    <property type="entry name" value="Aminotran_5"/>
    <property type="match status" value="1"/>
</dbReference>
<dbReference type="EMBL" id="JBCHKQ010000002">
    <property type="protein sequence ID" value="MEM5948126.1"/>
    <property type="molecule type" value="Genomic_DNA"/>
</dbReference>
<keyword evidence="5" id="KW-0479">Metal-binding</keyword>
<dbReference type="EC" id="2.8.1.7" evidence="3"/>
<evidence type="ECO:0000256" key="3">
    <source>
        <dbReference type="ARBA" id="ARBA00012239"/>
    </source>
</evidence>
<dbReference type="NCBIfam" id="NF002806">
    <property type="entry name" value="PRK02948.1"/>
    <property type="match status" value="1"/>
</dbReference>
<dbReference type="Gene3D" id="3.90.1150.10">
    <property type="entry name" value="Aspartate Aminotransferase, domain 1"/>
    <property type="match status" value="1"/>
</dbReference>
<evidence type="ECO:0000256" key="10">
    <source>
        <dbReference type="RuleBase" id="RU004504"/>
    </source>
</evidence>
<dbReference type="RefSeq" id="WP_420069572.1">
    <property type="nucleotide sequence ID" value="NZ_JBCHKQ010000002.1"/>
</dbReference>